<evidence type="ECO:0000256" key="1">
    <source>
        <dbReference type="SAM" id="MobiDB-lite"/>
    </source>
</evidence>
<feature type="non-terminal residue" evidence="2">
    <location>
        <position position="1"/>
    </location>
</feature>
<dbReference type="AlphaFoldDB" id="A0A8S3J325"/>
<name>A0A8S3J325_9BILA</name>
<proteinExistence type="predicted"/>
<dbReference type="EMBL" id="CAJOBJ010354963">
    <property type="protein sequence ID" value="CAF5212978.1"/>
    <property type="molecule type" value="Genomic_DNA"/>
</dbReference>
<protein>
    <submittedName>
        <fullName evidence="2">Uncharacterized protein</fullName>
    </submittedName>
</protein>
<feature type="compositionally biased region" description="Polar residues" evidence="1">
    <location>
        <begin position="13"/>
        <end position="35"/>
    </location>
</feature>
<evidence type="ECO:0000313" key="3">
    <source>
        <dbReference type="Proteomes" id="UP000681720"/>
    </source>
</evidence>
<evidence type="ECO:0000313" key="2">
    <source>
        <dbReference type="EMBL" id="CAF5212978.1"/>
    </source>
</evidence>
<organism evidence="2 3">
    <name type="scientific">Rotaria magnacalcarata</name>
    <dbReference type="NCBI Taxonomy" id="392030"/>
    <lineage>
        <taxon>Eukaryota</taxon>
        <taxon>Metazoa</taxon>
        <taxon>Spiralia</taxon>
        <taxon>Gnathifera</taxon>
        <taxon>Rotifera</taxon>
        <taxon>Eurotatoria</taxon>
        <taxon>Bdelloidea</taxon>
        <taxon>Philodinida</taxon>
        <taxon>Philodinidae</taxon>
        <taxon>Rotaria</taxon>
    </lineage>
</organism>
<comment type="caution">
    <text evidence="2">The sequence shown here is derived from an EMBL/GenBank/DDBJ whole genome shotgun (WGS) entry which is preliminary data.</text>
</comment>
<sequence length="35" mass="3973">MSAREKPWLSMAPPSSSRILQQQIPFNNSIQTNTN</sequence>
<feature type="region of interest" description="Disordered" evidence="1">
    <location>
        <begin position="1"/>
        <end position="35"/>
    </location>
</feature>
<gene>
    <name evidence="2" type="ORF">GIL414_LOCUS80478</name>
</gene>
<dbReference type="Proteomes" id="UP000681720">
    <property type="component" value="Unassembled WGS sequence"/>
</dbReference>
<accession>A0A8S3J325</accession>
<reference evidence="2" key="1">
    <citation type="submission" date="2021-02" db="EMBL/GenBank/DDBJ databases">
        <authorList>
            <person name="Nowell W R."/>
        </authorList>
    </citation>
    <scope>NUCLEOTIDE SEQUENCE</scope>
</reference>